<accession>A0A1E1IQR7</accession>
<feature type="region of interest" description="Disordered" evidence="1">
    <location>
        <begin position="352"/>
        <end position="395"/>
    </location>
</feature>
<feature type="compositionally biased region" description="Basic residues" evidence="1">
    <location>
        <begin position="63"/>
        <end position="74"/>
    </location>
</feature>
<feature type="compositionally biased region" description="Low complexity" evidence="1">
    <location>
        <begin position="451"/>
        <end position="463"/>
    </location>
</feature>
<gene>
    <name evidence="2" type="primary">LgM4147LRVhigh.11.00360.00300</name>
    <name evidence="2" type="ORF">BN36_1111130</name>
</gene>
<organism evidence="2">
    <name type="scientific">Leishmania guyanensis</name>
    <dbReference type="NCBI Taxonomy" id="5670"/>
    <lineage>
        <taxon>Eukaryota</taxon>
        <taxon>Discoba</taxon>
        <taxon>Euglenozoa</taxon>
        <taxon>Kinetoplastea</taxon>
        <taxon>Metakinetoplastina</taxon>
        <taxon>Trypanosomatida</taxon>
        <taxon>Trypanosomatidae</taxon>
        <taxon>Leishmaniinae</taxon>
        <taxon>Leishmania</taxon>
        <taxon>Leishmania guyanensis species complex</taxon>
    </lineage>
</organism>
<proteinExistence type="predicted"/>
<evidence type="ECO:0000313" key="2">
    <source>
        <dbReference type="EMBL" id="CCM13599.1"/>
    </source>
</evidence>
<feature type="region of interest" description="Disordered" evidence="1">
    <location>
        <begin position="436"/>
        <end position="465"/>
    </location>
</feature>
<reference evidence="2" key="1">
    <citation type="submission" date="2012-08" db="EMBL/GenBank/DDBJ databases">
        <title>Comparative genomics of metastatic and non-metastatic Leishmania guyanensis provides insights into polygenic factors involved in Leishmania RNA virus infection.</title>
        <authorList>
            <person name="Smith D."/>
            <person name="Hertz-Fowler C."/>
            <person name="Martin R."/>
            <person name="Dickens N."/>
            <person name="Fasel N."/>
            <person name="Falquet L."/>
            <person name="Beverley S."/>
            <person name="Zangger H."/>
            <person name="Calderon-Copete S."/>
            <person name="Mottram J."/>
            <person name="Xenarios I."/>
        </authorList>
    </citation>
    <scope>NUCLEOTIDE SEQUENCE</scope>
    <source>
        <strain evidence="2">MHOM/BR/75/M4147/SSU:IR2SAT-LUC</strain>
    </source>
</reference>
<evidence type="ECO:0000256" key="1">
    <source>
        <dbReference type="SAM" id="MobiDB-lite"/>
    </source>
</evidence>
<dbReference type="AlphaFoldDB" id="A0A1E1IQR7"/>
<name>A0A1E1IQR7_LEIGU</name>
<sequence>MSLSHTRVQARNSTVMSTVSSDYTTMDIDDMLQQYERLLLQLSQQLLEQEEDIHTLRTALHASQHRQRRRRRRGGGGGGGGKLNSTAVALTTESLSVPVEGSRHHHTHHAAAKAATQLKITHGDSQLHLTAPVPSTPQVSSIDSAEDMDVGSTMEFSPESTAMTRHSPERSAAGAAVPLLMSSTGKPSGQRGTSAALACSSTMCDVSSLSDKTNVGLTPSPVHDCRPPGETATVGSFWTSSRLSGLEKSSHGSALARRRRTSAQLTRDAPFETPQVKFDGQDAMSYLLSVFSNVKSECKADGAETEGMAKPRERASCGREDYVGTDVRSPSTPLQQHRQHVSRQLFHLDPVHEDEGSESGNEHPNGGAVLDYRRPAPWRPLLPPPHDKRSNGDGSAIATHNLDCTFDKETRPWQERYARIVACALAAEFMASNTAMGEDQAEQQQRGGETGSRTSTAARCRTTSLHDHSASAIVAELLRLFTLEPITGHQSETDGKDFS</sequence>
<protein>
    <submittedName>
        <fullName evidence="2">Uncharacterized protein</fullName>
    </submittedName>
</protein>
<feature type="region of interest" description="Disordered" evidence="1">
    <location>
        <begin position="58"/>
        <end position="85"/>
    </location>
</feature>
<dbReference type="EMBL" id="CALQ01000312">
    <property type="protein sequence ID" value="CCM13599.1"/>
    <property type="molecule type" value="Genomic_DNA"/>
</dbReference>